<evidence type="ECO:0000259" key="12">
    <source>
        <dbReference type="PROSITE" id="PS50262"/>
    </source>
</evidence>
<dbReference type="GeneTree" id="ENSGT01030000234553"/>
<dbReference type="Ensembl" id="ENSOANT00000020975.3">
    <property type="protein sequence ID" value="ENSOANP00000020972.3"/>
    <property type="gene ID" value="ENSOANG00000043061.1"/>
</dbReference>
<keyword evidence="14" id="KW-1185">Reference proteome</keyword>
<sequence length="351" mass="39090">FPLWVTLVRVSLNGIALSFIGICKLPCHGKVLIIGKRDYITGDLILAQLALANTIDPLTLEIPETMSAWGLKNFLDSVGCKILLYLYRVGWGFVISTTCLLSIFQAITISPSTSRWAEVKAKSPRNILPSCLFSWVLSLLIEVTTLIYLERPHNLTNIQMTFIIKYCSSNSPVTVTTLVNMVVFSLGYMVFVLHRHHPQVQHLSGSGCSPRVMPEVRAAKNVVTLVTLYVLLYGQGTVMLSILVNMRERSPHLVTHSKILSFTFLAISPFLIIHSNQRMRMFGRRTSPISNSDSTPAPKEVVCPGWMFHNDINREGKGEGVGCNNNKNNNCGVFKHLVYARIVLSSGVDTR</sequence>
<reference evidence="13" key="2">
    <citation type="submission" date="2025-09" db="UniProtKB">
        <authorList>
            <consortium name="Ensembl"/>
        </authorList>
    </citation>
    <scope>IDENTIFICATION</scope>
    <source>
        <strain evidence="13">Glennie</strain>
    </source>
</reference>
<feature type="transmembrane region" description="Helical" evidence="11">
    <location>
        <begin position="222"/>
        <end position="244"/>
    </location>
</feature>
<proteinExistence type="inferred from homology"/>
<evidence type="ECO:0000256" key="9">
    <source>
        <dbReference type="ARBA" id="ARBA00023170"/>
    </source>
</evidence>
<reference evidence="13" key="1">
    <citation type="submission" date="2025-08" db="UniProtKB">
        <authorList>
            <consortium name="Ensembl"/>
        </authorList>
    </citation>
    <scope>IDENTIFICATION</scope>
    <source>
        <strain evidence="13">Glennie</strain>
    </source>
</reference>
<evidence type="ECO:0000313" key="13">
    <source>
        <dbReference type="Ensembl" id="ENSOANP00000020972.3"/>
    </source>
</evidence>
<dbReference type="Bgee" id="ENSOANG00000043061">
    <property type="expression patterns" value="Expressed in testis"/>
</dbReference>
<feature type="transmembrane region" description="Helical" evidence="11">
    <location>
        <begin position="256"/>
        <end position="275"/>
    </location>
</feature>
<dbReference type="GO" id="GO:0019236">
    <property type="term" value="P:response to pheromone"/>
    <property type="evidence" value="ECO:0007669"/>
    <property type="project" value="UniProtKB-KW"/>
</dbReference>
<evidence type="ECO:0000256" key="5">
    <source>
        <dbReference type="ARBA" id="ARBA00022692"/>
    </source>
</evidence>
<keyword evidence="9 11" id="KW-0675">Receptor</keyword>
<organism evidence="13 14">
    <name type="scientific">Ornithorhynchus anatinus</name>
    <name type="common">Duckbill platypus</name>
    <dbReference type="NCBI Taxonomy" id="9258"/>
    <lineage>
        <taxon>Eukaryota</taxon>
        <taxon>Metazoa</taxon>
        <taxon>Chordata</taxon>
        <taxon>Craniata</taxon>
        <taxon>Vertebrata</taxon>
        <taxon>Euteleostomi</taxon>
        <taxon>Mammalia</taxon>
        <taxon>Monotremata</taxon>
        <taxon>Ornithorhynchidae</taxon>
        <taxon>Ornithorhynchus</taxon>
    </lineage>
</organism>
<dbReference type="PROSITE" id="PS50262">
    <property type="entry name" value="G_PROTEIN_RECEP_F1_2"/>
    <property type="match status" value="1"/>
</dbReference>
<dbReference type="SUPFAM" id="SSF81321">
    <property type="entry name" value="Family A G protein-coupled receptor-like"/>
    <property type="match status" value="1"/>
</dbReference>
<keyword evidence="5 11" id="KW-0812">Transmembrane</keyword>
<evidence type="ECO:0000256" key="10">
    <source>
        <dbReference type="ARBA" id="ARBA00023224"/>
    </source>
</evidence>
<keyword evidence="10 11" id="KW-0807">Transducer</keyword>
<dbReference type="AlphaFoldDB" id="F6S5P3"/>
<dbReference type="Pfam" id="PF03402">
    <property type="entry name" value="V1R"/>
    <property type="match status" value="1"/>
</dbReference>
<comment type="subcellular location">
    <subcellularLocation>
        <location evidence="1 11">Cell membrane</location>
        <topology evidence="1 11">Multi-pass membrane protein</topology>
    </subcellularLocation>
</comment>
<dbReference type="STRING" id="9258.ENSOANP00000020972"/>
<dbReference type="GO" id="GO:0016503">
    <property type="term" value="F:pheromone receptor activity"/>
    <property type="evidence" value="ECO:0007669"/>
    <property type="project" value="InterPro"/>
</dbReference>
<keyword evidence="4 11" id="KW-0589">Pheromone response</keyword>
<dbReference type="InterPro" id="IPR017452">
    <property type="entry name" value="GPCR_Rhodpsn_7TM"/>
</dbReference>
<feature type="transmembrane region" description="Helical" evidence="11">
    <location>
        <begin position="127"/>
        <end position="149"/>
    </location>
</feature>
<evidence type="ECO:0000256" key="11">
    <source>
        <dbReference type="RuleBase" id="RU364061"/>
    </source>
</evidence>
<dbReference type="GO" id="GO:0005886">
    <property type="term" value="C:plasma membrane"/>
    <property type="evidence" value="ECO:0000318"/>
    <property type="project" value="GO_Central"/>
</dbReference>
<dbReference type="InterPro" id="IPR004072">
    <property type="entry name" value="Vmron_rcpt_1"/>
</dbReference>
<dbReference type="FunFam" id="1.20.1070.10:FF:000194">
    <property type="entry name" value="Vomeronasal type-1 receptor"/>
    <property type="match status" value="1"/>
</dbReference>
<evidence type="ECO:0000256" key="2">
    <source>
        <dbReference type="ARBA" id="ARBA00010663"/>
    </source>
</evidence>
<dbReference type="PANTHER" id="PTHR24062">
    <property type="entry name" value="VOMERONASAL TYPE-1 RECEPTOR"/>
    <property type="match status" value="1"/>
</dbReference>
<feature type="domain" description="G-protein coupled receptors family 1 profile" evidence="12">
    <location>
        <begin position="14"/>
        <end position="272"/>
    </location>
</feature>
<dbReference type="GO" id="GO:0007606">
    <property type="term" value="P:sensory perception of chemical stimulus"/>
    <property type="evidence" value="ECO:0007669"/>
    <property type="project" value="UniProtKB-ARBA"/>
</dbReference>
<feature type="transmembrane region" description="Helical" evidence="11">
    <location>
        <begin position="85"/>
        <end position="107"/>
    </location>
</feature>
<accession>F6S5P3</accession>
<keyword evidence="6 11" id="KW-1133">Transmembrane helix</keyword>
<name>F6S5P3_ORNAN</name>
<keyword evidence="8 11" id="KW-0472">Membrane</keyword>
<feature type="transmembrane region" description="Helical" evidence="11">
    <location>
        <begin position="169"/>
        <end position="193"/>
    </location>
</feature>
<keyword evidence="7 11" id="KW-0297">G-protein coupled receptor</keyword>
<dbReference type="GO" id="GO:0005550">
    <property type="term" value="F:pheromone binding"/>
    <property type="evidence" value="ECO:0000318"/>
    <property type="project" value="GO_Central"/>
</dbReference>
<protein>
    <recommendedName>
        <fullName evidence="11">Vomeronasal type-1 receptor</fullName>
    </recommendedName>
</protein>
<dbReference type="Gene3D" id="1.20.1070.10">
    <property type="entry name" value="Rhodopsin 7-helix transmembrane proteins"/>
    <property type="match status" value="1"/>
</dbReference>
<evidence type="ECO:0000256" key="8">
    <source>
        <dbReference type="ARBA" id="ARBA00023136"/>
    </source>
</evidence>
<keyword evidence="3 11" id="KW-1003">Cell membrane</keyword>
<dbReference type="Proteomes" id="UP000002279">
    <property type="component" value="Unplaced"/>
</dbReference>
<dbReference type="eggNOG" id="ENOG502RD1P">
    <property type="taxonomic scope" value="Eukaryota"/>
</dbReference>
<dbReference type="InParanoid" id="F6S5P3"/>
<evidence type="ECO:0000256" key="6">
    <source>
        <dbReference type="ARBA" id="ARBA00022989"/>
    </source>
</evidence>
<evidence type="ECO:0000256" key="4">
    <source>
        <dbReference type="ARBA" id="ARBA00022507"/>
    </source>
</evidence>
<evidence type="ECO:0000313" key="14">
    <source>
        <dbReference type="Proteomes" id="UP000002279"/>
    </source>
</evidence>
<evidence type="ECO:0000256" key="7">
    <source>
        <dbReference type="ARBA" id="ARBA00023040"/>
    </source>
</evidence>
<comment type="similarity">
    <text evidence="2 11">Belongs to the G-protein coupled receptor 1 family.</text>
</comment>
<dbReference type="HOGENOM" id="CLU_058641_4_0_1"/>
<evidence type="ECO:0000256" key="3">
    <source>
        <dbReference type="ARBA" id="ARBA00022475"/>
    </source>
</evidence>
<evidence type="ECO:0000256" key="1">
    <source>
        <dbReference type="ARBA" id="ARBA00004651"/>
    </source>
</evidence>